<evidence type="ECO:0000256" key="4">
    <source>
        <dbReference type="ARBA" id="ARBA00022670"/>
    </source>
</evidence>
<feature type="compositionally biased region" description="Basic and acidic residues" evidence="11">
    <location>
        <begin position="318"/>
        <end position="327"/>
    </location>
</feature>
<dbReference type="GO" id="GO:0004177">
    <property type="term" value="F:aminopeptidase activity"/>
    <property type="evidence" value="ECO:0007669"/>
    <property type="project" value="UniProtKB-KW"/>
</dbReference>
<dbReference type="EC" id="3.4.11.-" evidence="10"/>
<evidence type="ECO:0000256" key="11">
    <source>
        <dbReference type="SAM" id="MobiDB-lite"/>
    </source>
</evidence>
<accession>A0A9D2SDN1</accession>
<reference evidence="12" key="2">
    <citation type="submission" date="2021-04" db="EMBL/GenBank/DDBJ databases">
        <authorList>
            <person name="Gilroy R."/>
        </authorList>
    </citation>
    <scope>NUCLEOTIDE SEQUENCE</scope>
    <source>
        <strain evidence="12">USAMLcec3-2134</strain>
    </source>
</reference>
<evidence type="ECO:0000256" key="9">
    <source>
        <dbReference type="RuleBase" id="RU004386"/>
    </source>
</evidence>
<gene>
    <name evidence="12" type="ORF">H9763_04960</name>
</gene>
<dbReference type="EMBL" id="DWXE01000016">
    <property type="protein sequence ID" value="HJB90802.1"/>
    <property type="molecule type" value="Genomic_DNA"/>
</dbReference>
<dbReference type="InterPro" id="IPR001948">
    <property type="entry name" value="Peptidase_M18"/>
</dbReference>
<proteinExistence type="inferred from homology"/>
<dbReference type="Gene3D" id="2.30.250.10">
    <property type="entry name" value="Aminopeptidase i, Domain 2"/>
    <property type="match status" value="1"/>
</dbReference>
<dbReference type="SUPFAM" id="SSF101821">
    <property type="entry name" value="Aminopeptidase/glucanase lid domain"/>
    <property type="match status" value="1"/>
</dbReference>
<dbReference type="PANTHER" id="PTHR28570:SF3">
    <property type="entry name" value="ASPARTYL AMINOPEPTIDASE"/>
    <property type="match status" value="1"/>
</dbReference>
<evidence type="ECO:0000256" key="10">
    <source>
        <dbReference type="RuleBase" id="RU004387"/>
    </source>
</evidence>
<keyword evidence="5 9" id="KW-0479">Metal-binding</keyword>
<dbReference type="GO" id="GO:0006508">
    <property type="term" value="P:proteolysis"/>
    <property type="evidence" value="ECO:0007669"/>
    <property type="project" value="UniProtKB-KW"/>
</dbReference>
<evidence type="ECO:0000256" key="3">
    <source>
        <dbReference type="ARBA" id="ARBA00022438"/>
    </source>
</evidence>
<organism evidence="12 13">
    <name type="scientific">Candidatus Eisenbergiella merdigallinarum</name>
    <dbReference type="NCBI Taxonomy" id="2838552"/>
    <lineage>
        <taxon>Bacteria</taxon>
        <taxon>Bacillati</taxon>
        <taxon>Bacillota</taxon>
        <taxon>Clostridia</taxon>
        <taxon>Lachnospirales</taxon>
        <taxon>Lachnospiraceae</taxon>
        <taxon>Eisenbergiella</taxon>
    </lineage>
</organism>
<evidence type="ECO:0000256" key="8">
    <source>
        <dbReference type="ARBA" id="ARBA00023049"/>
    </source>
</evidence>
<dbReference type="NCBIfam" id="NF002759">
    <property type="entry name" value="PRK02813.1"/>
    <property type="match status" value="1"/>
</dbReference>
<dbReference type="Pfam" id="PF02127">
    <property type="entry name" value="Peptidase_M18"/>
    <property type="match status" value="1"/>
</dbReference>
<protein>
    <recommendedName>
        <fullName evidence="10">M18 family aminopeptidase</fullName>
        <ecNumber evidence="10">3.4.11.-</ecNumber>
    </recommendedName>
</protein>
<dbReference type="InterPro" id="IPR023358">
    <property type="entry name" value="Peptidase_M18_dom2"/>
</dbReference>
<dbReference type="Proteomes" id="UP000886883">
    <property type="component" value="Unassembled WGS sequence"/>
</dbReference>
<evidence type="ECO:0000313" key="12">
    <source>
        <dbReference type="EMBL" id="HJB90802.1"/>
    </source>
</evidence>
<dbReference type="GO" id="GO:0008270">
    <property type="term" value="F:zinc ion binding"/>
    <property type="evidence" value="ECO:0007669"/>
    <property type="project" value="InterPro"/>
</dbReference>
<dbReference type="GO" id="GO:0008237">
    <property type="term" value="F:metallopeptidase activity"/>
    <property type="evidence" value="ECO:0007669"/>
    <property type="project" value="UniProtKB-KW"/>
</dbReference>
<dbReference type="GO" id="GO:0005737">
    <property type="term" value="C:cytoplasm"/>
    <property type="evidence" value="ECO:0007669"/>
    <property type="project" value="UniProtKB-ARBA"/>
</dbReference>
<sequence>METNFKNLTEEMLAFIEESPTAFHAAANVEKILEDAGFLSEQKRENGPAPGGRCLFVQNGSAVIAVKIPEGRPEGFRIVASHSDSPCFKLKESPEIRVEGSYTKLNAEKYGGMLLNTWLDRPLSLAGRAFLKDPQSGKIVSRLVNFRADMLIIPNVAIHFNREANEGQKLNPQTDLLPLFSTDQELTVKELCARQLGVSAEEILGSDLYVYNRDKGRILGADRSLIGSPRLDDLQCAYAALRGFLEADCSRSIGVYALFDNEEVGSGTKQGADSTLLSDVLDILGEGLGLWNNSLEKRRFLQNSFLLSADNGHAVHPNHPEKSDPTNRPRLNGGVVLKFQGSQRYTTDGYSASVVRDVCRAHGIPVQDFANRSDIPGGSTLGNISTSHVSIPSADVGLAQLAMHSAFETAGAKDTEALAQLVRWLLQD</sequence>
<reference evidence="12" key="1">
    <citation type="journal article" date="2021" name="PeerJ">
        <title>Extensive microbial diversity within the chicken gut microbiome revealed by metagenomics and culture.</title>
        <authorList>
            <person name="Gilroy R."/>
            <person name="Ravi A."/>
            <person name="Getino M."/>
            <person name="Pursley I."/>
            <person name="Horton D.L."/>
            <person name="Alikhan N.F."/>
            <person name="Baker D."/>
            <person name="Gharbi K."/>
            <person name="Hall N."/>
            <person name="Watson M."/>
            <person name="Adriaenssens E.M."/>
            <person name="Foster-Nyarko E."/>
            <person name="Jarju S."/>
            <person name="Secka A."/>
            <person name="Antonio M."/>
            <person name="Oren A."/>
            <person name="Chaudhuri R.R."/>
            <person name="La Ragione R."/>
            <person name="Hildebrand F."/>
            <person name="Pallen M.J."/>
        </authorList>
    </citation>
    <scope>NUCLEOTIDE SEQUENCE</scope>
    <source>
        <strain evidence="12">USAMLcec3-2134</strain>
    </source>
</reference>
<dbReference type="Gene3D" id="3.40.630.10">
    <property type="entry name" value="Zn peptidases"/>
    <property type="match status" value="1"/>
</dbReference>
<keyword evidence="8 9" id="KW-0482">Metalloprotease</keyword>
<dbReference type="PANTHER" id="PTHR28570">
    <property type="entry name" value="ASPARTYL AMINOPEPTIDASE"/>
    <property type="match status" value="1"/>
</dbReference>
<keyword evidence="3 9" id="KW-0031">Aminopeptidase</keyword>
<keyword evidence="7 9" id="KW-0862">Zinc</keyword>
<evidence type="ECO:0000256" key="7">
    <source>
        <dbReference type="ARBA" id="ARBA00022833"/>
    </source>
</evidence>
<dbReference type="AlphaFoldDB" id="A0A9D2SDN1"/>
<dbReference type="PRINTS" id="PR00932">
    <property type="entry name" value="AMINO1PTASE"/>
</dbReference>
<feature type="region of interest" description="Disordered" evidence="11">
    <location>
        <begin position="312"/>
        <end position="331"/>
    </location>
</feature>
<keyword evidence="6 9" id="KW-0378">Hydrolase</keyword>
<comment type="similarity">
    <text evidence="2 9">Belongs to the peptidase M18 family.</text>
</comment>
<comment type="cofactor">
    <cofactor evidence="1 10">
        <name>Zn(2+)</name>
        <dbReference type="ChEBI" id="CHEBI:29105"/>
    </cofactor>
</comment>
<evidence type="ECO:0000313" key="13">
    <source>
        <dbReference type="Proteomes" id="UP000886883"/>
    </source>
</evidence>
<evidence type="ECO:0000256" key="5">
    <source>
        <dbReference type="ARBA" id="ARBA00022723"/>
    </source>
</evidence>
<comment type="caution">
    <text evidence="12">The sequence shown here is derived from an EMBL/GenBank/DDBJ whole genome shotgun (WGS) entry which is preliminary data.</text>
</comment>
<name>A0A9D2SDN1_9FIRM</name>
<dbReference type="CDD" id="cd05658">
    <property type="entry name" value="M18_DAP"/>
    <property type="match status" value="1"/>
</dbReference>
<dbReference type="SUPFAM" id="SSF53187">
    <property type="entry name" value="Zn-dependent exopeptidases"/>
    <property type="match status" value="1"/>
</dbReference>
<keyword evidence="4 9" id="KW-0645">Protease</keyword>
<evidence type="ECO:0000256" key="1">
    <source>
        <dbReference type="ARBA" id="ARBA00001947"/>
    </source>
</evidence>
<evidence type="ECO:0000256" key="2">
    <source>
        <dbReference type="ARBA" id="ARBA00008290"/>
    </source>
</evidence>
<evidence type="ECO:0000256" key="6">
    <source>
        <dbReference type="ARBA" id="ARBA00022801"/>
    </source>
</evidence>